<organism evidence="3 4">
    <name type="scientific">Roseivirga misakiensis</name>
    <dbReference type="NCBI Taxonomy" id="1563681"/>
    <lineage>
        <taxon>Bacteria</taxon>
        <taxon>Pseudomonadati</taxon>
        <taxon>Bacteroidota</taxon>
        <taxon>Cytophagia</taxon>
        <taxon>Cytophagales</taxon>
        <taxon>Roseivirgaceae</taxon>
        <taxon>Roseivirga</taxon>
    </lineage>
</organism>
<evidence type="ECO:0000259" key="2">
    <source>
        <dbReference type="SMART" id="SM00331"/>
    </source>
</evidence>
<evidence type="ECO:0000313" key="3">
    <source>
        <dbReference type="EMBL" id="OEK05337.1"/>
    </source>
</evidence>
<dbReference type="SUPFAM" id="SSF81606">
    <property type="entry name" value="PP2C-like"/>
    <property type="match status" value="1"/>
</dbReference>
<keyword evidence="1" id="KW-0378">Hydrolase</keyword>
<dbReference type="GO" id="GO:0016791">
    <property type="term" value="F:phosphatase activity"/>
    <property type="evidence" value="ECO:0007669"/>
    <property type="project" value="TreeGrafter"/>
</dbReference>
<dbReference type="OrthoDB" id="9763484at2"/>
<accession>A0A1E5T213</accession>
<gene>
    <name evidence="3" type="ORF">BFP71_18260</name>
</gene>
<dbReference type="RefSeq" id="WP_069836841.1">
    <property type="nucleotide sequence ID" value="NZ_MDGQ01000005.1"/>
</dbReference>
<dbReference type="STRING" id="1563681.BFP71_18260"/>
<dbReference type="InterPro" id="IPR036457">
    <property type="entry name" value="PPM-type-like_dom_sf"/>
</dbReference>
<dbReference type="Proteomes" id="UP000095552">
    <property type="component" value="Unassembled WGS sequence"/>
</dbReference>
<name>A0A1E5T213_9BACT</name>
<dbReference type="InterPro" id="IPR001932">
    <property type="entry name" value="PPM-type_phosphatase-like_dom"/>
</dbReference>
<feature type="domain" description="PPM-type phosphatase" evidence="2">
    <location>
        <begin position="186"/>
        <end position="404"/>
    </location>
</feature>
<dbReference type="PANTHER" id="PTHR43156:SF2">
    <property type="entry name" value="STAGE II SPORULATION PROTEIN E"/>
    <property type="match status" value="1"/>
</dbReference>
<sequence length="409" mass="46903">MPQGSLQNRYDQKELEVNALLEITQAVNSNLSEEYLYKIFEFTLRANLKLDKLTLYVKEADWECKVQFGTEKDFTQVSLGSSCLQVTDTTEIKKLDLEVPCFSEFDIIIPVKHKDRLLAFVFVKVKSKSEDLVDTTFIQALSNIMLVAIENKRLARKQLEQQAFQRDMEIASNVQNYLFPKDLPKVGRIEIEAFYQPCRTVGGDYYDYITLEEENQFVVCIADVSGKGIPAAILMSNFQAVLRTIVRTASDPLEVVQELNYHLCRNANRENFITFFMAVYDYNTKELRYINSGHNPPLLLDKNGQIQKLTIGSTVLGAFDPLPFIEMGSVKQLQEFTLFLFTDGLTETFNKEEEEFGTERLEEFLKSQNGKPLETTHQALLETLDAYRAGHPFDDDLTFLSCRVNNDTV</sequence>
<dbReference type="Pfam" id="PF07228">
    <property type="entry name" value="SpoIIE"/>
    <property type="match status" value="1"/>
</dbReference>
<comment type="caution">
    <text evidence="3">The sequence shown here is derived from an EMBL/GenBank/DDBJ whole genome shotgun (WGS) entry which is preliminary data.</text>
</comment>
<proteinExistence type="predicted"/>
<reference evidence="3 4" key="1">
    <citation type="submission" date="2016-08" db="EMBL/GenBank/DDBJ databases">
        <title>Draft genome of Fabibacter sp. strain SK-8.</title>
        <authorList>
            <person name="Wong S.-K."/>
            <person name="Hamasaki K."/>
            <person name="Yoshizawa S."/>
        </authorList>
    </citation>
    <scope>NUCLEOTIDE SEQUENCE [LARGE SCALE GENOMIC DNA]</scope>
    <source>
        <strain evidence="3 4">SK-8</strain>
    </source>
</reference>
<dbReference type="InterPro" id="IPR052016">
    <property type="entry name" value="Bact_Sigma-Reg"/>
</dbReference>
<dbReference type="SMART" id="SM00331">
    <property type="entry name" value="PP2C_SIG"/>
    <property type="match status" value="1"/>
</dbReference>
<dbReference type="EMBL" id="MDGQ01000005">
    <property type="protein sequence ID" value="OEK05337.1"/>
    <property type="molecule type" value="Genomic_DNA"/>
</dbReference>
<dbReference type="PANTHER" id="PTHR43156">
    <property type="entry name" value="STAGE II SPORULATION PROTEIN E-RELATED"/>
    <property type="match status" value="1"/>
</dbReference>
<protein>
    <recommendedName>
        <fullName evidence="2">PPM-type phosphatase domain-containing protein</fullName>
    </recommendedName>
</protein>
<evidence type="ECO:0000256" key="1">
    <source>
        <dbReference type="ARBA" id="ARBA00022801"/>
    </source>
</evidence>
<evidence type="ECO:0000313" key="4">
    <source>
        <dbReference type="Proteomes" id="UP000095552"/>
    </source>
</evidence>
<dbReference type="Gene3D" id="3.60.40.10">
    <property type="entry name" value="PPM-type phosphatase domain"/>
    <property type="match status" value="1"/>
</dbReference>
<keyword evidence="4" id="KW-1185">Reference proteome</keyword>
<dbReference type="AlphaFoldDB" id="A0A1E5T213"/>